<dbReference type="EMBL" id="BAAATD010000014">
    <property type="protein sequence ID" value="GAA2629753.1"/>
    <property type="molecule type" value="Genomic_DNA"/>
</dbReference>
<dbReference type="SUPFAM" id="SSF47413">
    <property type="entry name" value="lambda repressor-like DNA-binding domains"/>
    <property type="match status" value="1"/>
</dbReference>
<keyword evidence="3" id="KW-1185">Reference proteome</keyword>
<dbReference type="InterPro" id="IPR043917">
    <property type="entry name" value="DUF5753"/>
</dbReference>
<dbReference type="InterPro" id="IPR001387">
    <property type="entry name" value="Cro/C1-type_HTH"/>
</dbReference>
<sequence length="262" mass="29438">MTARKPTPALKAFGSEVTRLREEAGISRAELARLATVSRSYISQVENGATRCRKDFAERLDEVLDTSTALADGWEDLLRTTPYPQFFADFPMAEGSAVLLRSYQETFVYGLFQIEEYMRALLTREADFEGRMRRQAILNSKSPPVISLVLGESTLYREVGGPDVMNAQLERLLEVSEWENVTLQVARTAHYRGISGSFTLATQENGDELLYQETTTGGMTSNDRADILFVVKVLTALQGRALSVADSREFIRKVASDRWMRT</sequence>
<dbReference type="InterPro" id="IPR010982">
    <property type="entry name" value="Lambda_DNA-bd_dom_sf"/>
</dbReference>
<feature type="domain" description="HTH cro/C1-type" evidence="1">
    <location>
        <begin position="17"/>
        <end position="71"/>
    </location>
</feature>
<proteinExistence type="predicted"/>
<dbReference type="Gene3D" id="1.10.260.40">
    <property type="entry name" value="lambda repressor-like DNA-binding domains"/>
    <property type="match status" value="1"/>
</dbReference>
<evidence type="ECO:0000313" key="2">
    <source>
        <dbReference type="EMBL" id="GAA2629753.1"/>
    </source>
</evidence>
<dbReference type="Proteomes" id="UP001501509">
    <property type="component" value="Unassembled WGS sequence"/>
</dbReference>
<gene>
    <name evidence="2" type="ORF">GCM10010411_79320</name>
</gene>
<evidence type="ECO:0000313" key="3">
    <source>
        <dbReference type="Proteomes" id="UP001501509"/>
    </source>
</evidence>
<dbReference type="PROSITE" id="PS50943">
    <property type="entry name" value="HTH_CROC1"/>
    <property type="match status" value="1"/>
</dbReference>
<dbReference type="SMART" id="SM00530">
    <property type="entry name" value="HTH_XRE"/>
    <property type="match status" value="1"/>
</dbReference>
<organism evidence="2 3">
    <name type="scientific">Actinomadura fulvescens</name>
    <dbReference type="NCBI Taxonomy" id="46160"/>
    <lineage>
        <taxon>Bacteria</taxon>
        <taxon>Bacillati</taxon>
        <taxon>Actinomycetota</taxon>
        <taxon>Actinomycetes</taxon>
        <taxon>Streptosporangiales</taxon>
        <taxon>Thermomonosporaceae</taxon>
        <taxon>Actinomadura</taxon>
    </lineage>
</organism>
<dbReference type="Pfam" id="PF13560">
    <property type="entry name" value="HTH_31"/>
    <property type="match status" value="1"/>
</dbReference>
<accession>A0ABN3QLN3</accession>
<dbReference type="CDD" id="cd00093">
    <property type="entry name" value="HTH_XRE"/>
    <property type="match status" value="1"/>
</dbReference>
<reference evidence="2 3" key="1">
    <citation type="journal article" date="2019" name="Int. J. Syst. Evol. Microbiol.">
        <title>The Global Catalogue of Microorganisms (GCM) 10K type strain sequencing project: providing services to taxonomists for standard genome sequencing and annotation.</title>
        <authorList>
            <consortium name="The Broad Institute Genomics Platform"/>
            <consortium name="The Broad Institute Genome Sequencing Center for Infectious Disease"/>
            <person name="Wu L."/>
            <person name="Ma J."/>
        </authorList>
    </citation>
    <scope>NUCLEOTIDE SEQUENCE [LARGE SCALE GENOMIC DNA]</scope>
    <source>
        <strain evidence="2 3">JCM 6833</strain>
    </source>
</reference>
<evidence type="ECO:0000259" key="1">
    <source>
        <dbReference type="PROSITE" id="PS50943"/>
    </source>
</evidence>
<comment type="caution">
    <text evidence="2">The sequence shown here is derived from an EMBL/GenBank/DDBJ whole genome shotgun (WGS) entry which is preliminary data.</text>
</comment>
<name>A0ABN3QLN3_9ACTN</name>
<protein>
    <submittedName>
        <fullName evidence="2">Helix-turn-helix transcriptional regulator</fullName>
    </submittedName>
</protein>
<dbReference type="Pfam" id="PF19054">
    <property type="entry name" value="DUF5753"/>
    <property type="match status" value="1"/>
</dbReference>